<dbReference type="SUPFAM" id="SSF82171">
    <property type="entry name" value="DPP6 N-terminal domain-like"/>
    <property type="match status" value="1"/>
</dbReference>
<protein>
    <recommendedName>
        <fullName evidence="4">OmpR/PhoB-type domain-containing protein</fullName>
    </recommendedName>
</protein>
<dbReference type="EMBL" id="AUXW01000165">
    <property type="protein sequence ID" value="KKE82354.1"/>
    <property type="molecule type" value="Genomic_DNA"/>
</dbReference>
<dbReference type="InterPro" id="IPR001867">
    <property type="entry name" value="OmpR/PhoB-type_DNA-bd"/>
</dbReference>
<dbReference type="RefSeq" id="WP_046357197.1">
    <property type="nucleotide sequence ID" value="NZ_AUXW01000165.1"/>
</dbReference>
<keyword evidence="1 2" id="KW-0238">DNA-binding</keyword>
<dbReference type="Gene3D" id="1.10.10.10">
    <property type="entry name" value="Winged helix-like DNA-binding domain superfamily/Winged helix DNA-binding domain"/>
    <property type="match status" value="1"/>
</dbReference>
<dbReference type="InterPro" id="IPR036322">
    <property type="entry name" value="WD40_repeat_dom_sf"/>
</dbReference>
<dbReference type="InterPro" id="IPR036388">
    <property type="entry name" value="WH-like_DNA-bd_sf"/>
</dbReference>
<dbReference type="AlphaFoldDB" id="A0A0F6AAE6"/>
<dbReference type="Gene3D" id="2.120.10.30">
    <property type="entry name" value="TolB, C-terminal domain"/>
    <property type="match status" value="1"/>
</dbReference>
<dbReference type="PROSITE" id="PS51755">
    <property type="entry name" value="OMPR_PHOB"/>
    <property type="match status" value="1"/>
</dbReference>
<gene>
    <name evidence="5" type="ORF">N479_01890</name>
</gene>
<name>A0A0F6AAE6_9GAMM</name>
<evidence type="ECO:0000256" key="1">
    <source>
        <dbReference type="ARBA" id="ARBA00023125"/>
    </source>
</evidence>
<dbReference type="GO" id="GO:0003677">
    <property type="term" value="F:DNA binding"/>
    <property type="evidence" value="ECO:0007669"/>
    <property type="project" value="UniProtKB-UniRule"/>
</dbReference>
<dbReference type="Proteomes" id="UP000033434">
    <property type="component" value="Unassembled WGS sequence"/>
</dbReference>
<sequence>MNEVRFSRQVKEVKFGAWVLDPKRQSICDGEITRELEPLLFRLLCYLIINNEQIITRQDLVDDVWNQNYVDDNAINRAMSELRKILKSDKQRGIVIKTHYRKGYSFFLEPDIIYHANEDPRSPSEPNPDKNVKPSVQPENNQPSVSQATPNSKYRFKWFLAGAFVLSTSLLGGLSFKHYYVSDLESDISNIVAQEQSIKESVLSWVQGRYTLLNLSPNDAMVAYSFIQEGAKHYSLVVKNLQSGHERRLGEPGVNYYPVGWSADSSTIYYSINDGNKCQVWELSADFNSGNQFLFECKGNSSLTGGGVNQNRLVYAKQGYRSRDELSALTNRDLTTGDEFQITSPNLNSYGDRFLAYIPEKEIILFERRQYNTNELYMTDPDGGDQIKLYESRSRIWALNYDDESDSVTWFDNSKNVLYRFSLLENRLINLQKLKTEQSYAEYETLSSGELLMTSYPFNLDVYTLDLNSNEFQPLIQSNREDRNAIKVPNGFLFLTRLSTLQRLNWMTSDGKVQPLGLPDSDFKSIRYNSKDDELLVHYTNKIEIYKLSDLTLKYARSISGTIVSVEYLNDDEISYTVVDETKISSKAYVLSSSDKKVRELPTQSILWLDRLSDDKLVTLSSNDTLSVFDLKTGDVTYQLDLPPAKYRHSVAVSNGYIYHSDGESIYKIDLSSTGDFESIYTVNESQFFIDDIRRSDSEHLILDVIEVVENQLLKVSLVDEPAEKQ</sequence>
<evidence type="ECO:0000256" key="3">
    <source>
        <dbReference type="SAM" id="MobiDB-lite"/>
    </source>
</evidence>
<feature type="DNA-binding region" description="OmpR/PhoB-type" evidence="2">
    <location>
        <begin position="10"/>
        <end position="108"/>
    </location>
</feature>
<evidence type="ECO:0000256" key="2">
    <source>
        <dbReference type="PROSITE-ProRule" id="PRU01091"/>
    </source>
</evidence>
<dbReference type="Pfam" id="PF00486">
    <property type="entry name" value="Trans_reg_C"/>
    <property type="match status" value="1"/>
</dbReference>
<dbReference type="InterPro" id="IPR011042">
    <property type="entry name" value="6-blade_b-propeller_TolB-like"/>
</dbReference>
<dbReference type="PATRIC" id="fig|1129367.4.peg.3719"/>
<dbReference type="InterPro" id="IPR016032">
    <property type="entry name" value="Sig_transdc_resp-reg_C-effctor"/>
</dbReference>
<dbReference type="CDD" id="cd00383">
    <property type="entry name" value="trans_reg_C"/>
    <property type="match status" value="1"/>
</dbReference>
<dbReference type="SUPFAM" id="SSF46894">
    <property type="entry name" value="C-terminal effector domain of the bipartite response regulators"/>
    <property type="match status" value="1"/>
</dbReference>
<comment type="caution">
    <text evidence="5">The sequence shown here is derived from an EMBL/GenBank/DDBJ whole genome shotgun (WGS) entry which is preliminary data.</text>
</comment>
<feature type="compositionally biased region" description="Polar residues" evidence="3">
    <location>
        <begin position="137"/>
        <end position="148"/>
    </location>
</feature>
<evidence type="ECO:0000313" key="6">
    <source>
        <dbReference type="Proteomes" id="UP000033434"/>
    </source>
</evidence>
<proteinExistence type="predicted"/>
<feature type="compositionally biased region" description="Basic and acidic residues" evidence="3">
    <location>
        <begin position="117"/>
        <end position="132"/>
    </location>
</feature>
<dbReference type="SMART" id="SM00862">
    <property type="entry name" value="Trans_reg_C"/>
    <property type="match status" value="1"/>
</dbReference>
<dbReference type="GO" id="GO:0006355">
    <property type="term" value="P:regulation of DNA-templated transcription"/>
    <property type="evidence" value="ECO:0007669"/>
    <property type="project" value="InterPro"/>
</dbReference>
<evidence type="ECO:0000259" key="4">
    <source>
        <dbReference type="PROSITE" id="PS51755"/>
    </source>
</evidence>
<dbReference type="SUPFAM" id="SSF50978">
    <property type="entry name" value="WD40 repeat-like"/>
    <property type="match status" value="1"/>
</dbReference>
<organism evidence="5 6">
    <name type="scientific">Pseudoalteromonas luteoviolacea S4054</name>
    <dbReference type="NCBI Taxonomy" id="1129367"/>
    <lineage>
        <taxon>Bacteria</taxon>
        <taxon>Pseudomonadati</taxon>
        <taxon>Pseudomonadota</taxon>
        <taxon>Gammaproteobacteria</taxon>
        <taxon>Alteromonadales</taxon>
        <taxon>Pseudoalteromonadaceae</taxon>
        <taxon>Pseudoalteromonas</taxon>
    </lineage>
</organism>
<feature type="region of interest" description="Disordered" evidence="3">
    <location>
        <begin position="117"/>
        <end position="148"/>
    </location>
</feature>
<accession>A0A0F6AAE6</accession>
<reference evidence="5 6" key="1">
    <citation type="journal article" date="2015" name="BMC Genomics">
        <title>Genome mining reveals unlocked bioactive potential of marine Gram-negative bacteria.</title>
        <authorList>
            <person name="Machado H."/>
            <person name="Sonnenschein E.C."/>
            <person name="Melchiorsen J."/>
            <person name="Gram L."/>
        </authorList>
    </citation>
    <scope>NUCLEOTIDE SEQUENCE [LARGE SCALE GENOMIC DNA]</scope>
    <source>
        <strain evidence="5 6">S4054</strain>
    </source>
</reference>
<evidence type="ECO:0000313" key="5">
    <source>
        <dbReference type="EMBL" id="KKE82354.1"/>
    </source>
</evidence>
<feature type="domain" description="OmpR/PhoB-type" evidence="4">
    <location>
        <begin position="10"/>
        <end position="108"/>
    </location>
</feature>
<dbReference type="GO" id="GO:0000160">
    <property type="term" value="P:phosphorelay signal transduction system"/>
    <property type="evidence" value="ECO:0007669"/>
    <property type="project" value="InterPro"/>
</dbReference>